<feature type="non-terminal residue" evidence="6">
    <location>
        <position position="1"/>
    </location>
</feature>
<dbReference type="GO" id="GO:0016491">
    <property type="term" value="F:oxidoreductase activity"/>
    <property type="evidence" value="ECO:0007669"/>
    <property type="project" value="InterPro"/>
</dbReference>
<gene>
    <name evidence="6" type="ORF">METZ01_LOCUS234761</name>
</gene>
<dbReference type="GO" id="GO:0016209">
    <property type="term" value="F:antioxidant activity"/>
    <property type="evidence" value="ECO:0007669"/>
    <property type="project" value="InterPro"/>
</dbReference>
<dbReference type="EMBL" id="UINC01058993">
    <property type="protein sequence ID" value="SVB81907.1"/>
    <property type="molecule type" value="Genomic_DNA"/>
</dbReference>
<organism evidence="6">
    <name type="scientific">marine metagenome</name>
    <dbReference type="NCBI Taxonomy" id="408172"/>
    <lineage>
        <taxon>unclassified sequences</taxon>
        <taxon>metagenomes</taxon>
        <taxon>ecological metagenomes</taxon>
    </lineage>
</organism>
<evidence type="ECO:0000313" key="6">
    <source>
        <dbReference type="EMBL" id="SVB81907.1"/>
    </source>
</evidence>
<reference evidence="6" key="1">
    <citation type="submission" date="2018-05" db="EMBL/GenBank/DDBJ databases">
        <authorList>
            <person name="Lanie J.A."/>
            <person name="Ng W.-L."/>
            <person name="Kazmierczak K.M."/>
            <person name="Andrzejewski T.M."/>
            <person name="Davidsen T.M."/>
            <person name="Wayne K.J."/>
            <person name="Tettelin H."/>
            <person name="Glass J.I."/>
            <person name="Rusch D."/>
            <person name="Podicherti R."/>
            <person name="Tsui H.-C.T."/>
            <person name="Winkler M.E."/>
        </authorList>
    </citation>
    <scope>NUCLEOTIDE SEQUENCE</scope>
</reference>
<dbReference type="GO" id="GO:0017004">
    <property type="term" value="P:cytochrome complex assembly"/>
    <property type="evidence" value="ECO:0007669"/>
    <property type="project" value="UniProtKB-KW"/>
</dbReference>
<comment type="subcellular location">
    <subcellularLocation>
        <location evidence="1">Cell envelope</location>
    </subcellularLocation>
</comment>
<dbReference type="AlphaFoldDB" id="A0A382H4Q5"/>
<dbReference type="PANTHER" id="PTHR42852">
    <property type="entry name" value="THIOL:DISULFIDE INTERCHANGE PROTEIN DSBE"/>
    <property type="match status" value="1"/>
</dbReference>
<dbReference type="InterPro" id="IPR013766">
    <property type="entry name" value="Thioredoxin_domain"/>
</dbReference>
<dbReference type="SUPFAM" id="SSF52833">
    <property type="entry name" value="Thioredoxin-like"/>
    <property type="match status" value="1"/>
</dbReference>
<dbReference type="InterPro" id="IPR050553">
    <property type="entry name" value="Thioredoxin_ResA/DsbE_sf"/>
</dbReference>
<dbReference type="InterPro" id="IPR000866">
    <property type="entry name" value="AhpC/TSA"/>
</dbReference>
<evidence type="ECO:0000256" key="2">
    <source>
        <dbReference type="ARBA" id="ARBA00022748"/>
    </source>
</evidence>
<dbReference type="CDD" id="cd02966">
    <property type="entry name" value="TlpA_like_family"/>
    <property type="match status" value="1"/>
</dbReference>
<dbReference type="Gene3D" id="3.40.30.10">
    <property type="entry name" value="Glutaredoxin"/>
    <property type="match status" value="1"/>
</dbReference>
<keyword evidence="2" id="KW-0201">Cytochrome c-type biogenesis</keyword>
<name>A0A382H4Q5_9ZZZZ</name>
<protein>
    <recommendedName>
        <fullName evidence="5">Thioredoxin domain-containing protein</fullName>
    </recommendedName>
</protein>
<evidence type="ECO:0000256" key="4">
    <source>
        <dbReference type="ARBA" id="ARBA00023284"/>
    </source>
</evidence>
<dbReference type="PROSITE" id="PS51352">
    <property type="entry name" value="THIOREDOXIN_2"/>
    <property type="match status" value="1"/>
</dbReference>
<keyword evidence="4" id="KW-0676">Redox-active center</keyword>
<feature type="domain" description="Thioredoxin" evidence="5">
    <location>
        <begin position="302"/>
        <end position="403"/>
    </location>
</feature>
<feature type="non-terminal residue" evidence="6">
    <location>
        <position position="403"/>
    </location>
</feature>
<dbReference type="InterPro" id="IPR036249">
    <property type="entry name" value="Thioredoxin-like_sf"/>
</dbReference>
<keyword evidence="3" id="KW-1015">Disulfide bond</keyword>
<evidence type="ECO:0000259" key="5">
    <source>
        <dbReference type="PROSITE" id="PS51352"/>
    </source>
</evidence>
<evidence type="ECO:0000256" key="1">
    <source>
        <dbReference type="ARBA" id="ARBA00004196"/>
    </source>
</evidence>
<dbReference type="GO" id="GO:0030313">
    <property type="term" value="C:cell envelope"/>
    <property type="evidence" value="ECO:0007669"/>
    <property type="project" value="UniProtKB-SubCell"/>
</dbReference>
<proteinExistence type="predicted"/>
<evidence type="ECO:0000256" key="3">
    <source>
        <dbReference type="ARBA" id="ARBA00023157"/>
    </source>
</evidence>
<sequence length="403" mass="46861">VKRFLLIILILCSGTYSQVFHGTFTDYRHPDRNLYLYDFIDLAGQPVDSCRVDPQGKFSFRGREYAAGLYQLRGAKIRPLYFILNPQEDEVEVEISKNGNKQEVLFLKSKENQAYQKYFHNLTRACSDLEKEIYIKTFHNLDSAAAKINETNLSNIKRYLFTGFSDLESTYPGTITHQMIKQLIPETDEPYNTRLENYFKNRTILDVTYLRTPLVYHKVNTFLKYYSGANRVDLDFSIDDILLMASESDLSFKKCVSLVLGYLDSVNDTRRIEYVVDKYIGEELDIIDNPQLRTKIEGRYRLKIGTTAPDISVPNQEGETISLHTLFKKSRVNLLMFWASTCSHCVKELPKIIKLYNKYHTSGFNVVAISLDRSDSDWQNAIKHWNLEWDNLSDLKGWDSRST</sequence>
<accession>A0A382H4Q5</accession>
<dbReference type="Pfam" id="PF00578">
    <property type="entry name" value="AhpC-TSA"/>
    <property type="match status" value="1"/>
</dbReference>
<dbReference type="PANTHER" id="PTHR42852:SF6">
    <property type="entry name" value="THIOL:DISULFIDE INTERCHANGE PROTEIN DSBE"/>
    <property type="match status" value="1"/>
</dbReference>